<sequence length="162" mass="18265">MFDFGDELTIESYRIPWLISIQMLVLCLLVLLLFSFSFFPDDNIINNSSNSCSLTSAASTSSTILGKPRFDPHSLKTVTNRFQHHQARQNISVKGEIAASTGGGIVAEDSAEKELSSSEDEDYEINYHPCNYFRIAKLAFLKCFGLDFMSRNCSSSERRKDR</sequence>
<evidence type="ECO:0008006" key="4">
    <source>
        <dbReference type="Google" id="ProtNLM"/>
    </source>
</evidence>
<reference evidence="2" key="1">
    <citation type="submission" date="2022-02" db="EMBL/GenBank/DDBJ databases">
        <authorList>
            <person name="Henning P.M."/>
            <person name="McCubbin A.G."/>
            <person name="Shore J.S."/>
        </authorList>
    </citation>
    <scope>NUCLEOTIDE SEQUENCE</scope>
    <source>
        <strain evidence="2">F60SS</strain>
        <tissue evidence="2">Leaves</tissue>
    </source>
</reference>
<name>A0A9Q0GG53_9ROSI</name>
<accession>A0A9Q0GG53</accession>
<protein>
    <recommendedName>
        <fullName evidence="4">Transmembrane protein</fullName>
    </recommendedName>
</protein>
<evidence type="ECO:0000313" key="2">
    <source>
        <dbReference type="EMBL" id="KAJ4847944.1"/>
    </source>
</evidence>
<gene>
    <name evidence="2" type="ORF">Tsubulata_018540</name>
</gene>
<dbReference type="Proteomes" id="UP001141552">
    <property type="component" value="Unassembled WGS sequence"/>
</dbReference>
<dbReference type="AlphaFoldDB" id="A0A9Q0GG53"/>
<keyword evidence="1" id="KW-0472">Membrane</keyword>
<dbReference type="PANTHER" id="PTHR35771:SF3">
    <property type="entry name" value="TRANSMEMBRANE PROTEIN"/>
    <property type="match status" value="1"/>
</dbReference>
<evidence type="ECO:0000256" key="1">
    <source>
        <dbReference type="SAM" id="Phobius"/>
    </source>
</evidence>
<organism evidence="2 3">
    <name type="scientific">Turnera subulata</name>
    <dbReference type="NCBI Taxonomy" id="218843"/>
    <lineage>
        <taxon>Eukaryota</taxon>
        <taxon>Viridiplantae</taxon>
        <taxon>Streptophyta</taxon>
        <taxon>Embryophyta</taxon>
        <taxon>Tracheophyta</taxon>
        <taxon>Spermatophyta</taxon>
        <taxon>Magnoliopsida</taxon>
        <taxon>eudicotyledons</taxon>
        <taxon>Gunneridae</taxon>
        <taxon>Pentapetalae</taxon>
        <taxon>rosids</taxon>
        <taxon>fabids</taxon>
        <taxon>Malpighiales</taxon>
        <taxon>Passifloraceae</taxon>
        <taxon>Turnera</taxon>
    </lineage>
</organism>
<reference evidence="2" key="2">
    <citation type="journal article" date="2023" name="Plants (Basel)">
        <title>Annotation of the Turnera subulata (Passifloraceae) Draft Genome Reveals the S-Locus Evolved after the Divergence of Turneroideae from Passifloroideae in a Stepwise Manner.</title>
        <authorList>
            <person name="Henning P.M."/>
            <person name="Roalson E.H."/>
            <person name="Mir W."/>
            <person name="McCubbin A.G."/>
            <person name="Shore J.S."/>
        </authorList>
    </citation>
    <scope>NUCLEOTIDE SEQUENCE</scope>
    <source>
        <strain evidence="2">F60SS</strain>
    </source>
</reference>
<keyword evidence="1" id="KW-1133">Transmembrane helix</keyword>
<proteinExistence type="predicted"/>
<feature type="transmembrane region" description="Helical" evidence="1">
    <location>
        <begin position="15"/>
        <end position="39"/>
    </location>
</feature>
<dbReference type="OrthoDB" id="1653570at2759"/>
<comment type="caution">
    <text evidence="2">The sequence shown here is derived from an EMBL/GenBank/DDBJ whole genome shotgun (WGS) entry which is preliminary data.</text>
</comment>
<evidence type="ECO:0000313" key="3">
    <source>
        <dbReference type="Proteomes" id="UP001141552"/>
    </source>
</evidence>
<dbReference type="PANTHER" id="PTHR35771">
    <property type="entry name" value="TRANSMEMBRANE PROTEIN-RELATED"/>
    <property type="match status" value="1"/>
</dbReference>
<dbReference type="EMBL" id="JAKUCV010001035">
    <property type="protein sequence ID" value="KAJ4847944.1"/>
    <property type="molecule type" value="Genomic_DNA"/>
</dbReference>
<keyword evidence="1" id="KW-0812">Transmembrane</keyword>
<keyword evidence="3" id="KW-1185">Reference proteome</keyword>